<dbReference type="Proteomes" id="UP000292927">
    <property type="component" value="Unassembled WGS sequence"/>
</dbReference>
<keyword evidence="1" id="KW-0472">Membrane</keyword>
<keyword evidence="1" id="KW-1133">Transmembrane helix</keyword>
<accession>A0A4V2F7V8</accession>
<dbReference type="AlphaFoldDB" id="A0A4V2F7V8"/>
<feature type="transmembrane region" description="Helical" evidence="1">
    <location>
        <begin position="16"/>
        <end position="34"/>
    </location>
</feature>
<feature type="transmembrane region" description="Helical" evidence="1">
    <location>
        <begin position="54"/>
        <end position="73"/>
    </location>
</feature>
<sequence length="75" mass="8072">METNVVTQPLIKLLDIFLAVIGVVGLFLAVKGVVEFVQGITQKDSQGMVHGGMYIAAGIILVFIKQLLALMGITW</sequence>
<reference evidence="2 3" key="1">
    <citation type="submission" date="2019-02" db="EMBL/GenBank/DDBJ databases">
        <title>Genomic Encyclopedia of Type Strains, Phase IV (KMG-IV): sequencing the most valuable type-strain genomes for metagenomic binning, comparative biology and taxonomic classification.</title>
        <authorList>
            <person name="Goeker M."/>
        </authorList>
    </citation>
    <scope>NUCLEOTIDE SEQUENCE [LARGE SCALE GENOMIC DNA]</scope>
    <source>
        <strain evidence="2 3">DSM 29486</strain>
    </source>
</reference>
<dbReference type="EMBL" id="SGXF01000002">
    <property type="protein sequence ID" value="RZT01179.1"/>
    <property type="molecule type" value="Genomic_DNA"/>
</dbReference>
<name>A0A4V2F7V8_9FIRM</name>
<dbReference type="RefSeq" id="WP_130434831.1">
    <property type="nucleotide sequence ID" value="NZ_SGXF01000002.1"/>
</dbReference>
<keyword evidence="1" id="KW-0812">Transmembrane</keyword>
<evidence type="ECO:0000313" key="3">
    <source>
        <dbReference type="Proteomes" id="UP000292927"/>
    </source>
</evidence>
<gene>
    <name evidence="2" type="ORF">EV209_1621</name>
</gene>
<comment type="caution">
    <text evidence="2">The sequence shown here is derived from an EMBL/GenBank/DDBJ whole genome shotgun (WGS) entry which is preliminary data.</text>
</comment>
<evidence type="ECO:0008006" key="4">
    <source>
        <dbReference type="Google" id="ProtNLM"/>
    </source>
</evidence>
<evidence type="ECO:0000313" key="2">
    <source>
        <dbReference type="EMBL" id="RZT01179.1"/>
    </source>
</evidence>
<protein>
    <recommendedName>
        <fullName evidence="4">Maff2 family protein</fullName>
    </recommendedName>
</protein>
<organism evidence="2 3">
    <name type="scientific">Cuneatibacter caecimuris</name>
    <dbReference type="NCBI Taxonomy" id="1796618"/>
    <lineage>
        <taxon>Bacteria</taxon>
        <taxon>Bacillati</taxon>
        <taxon>Bacillota</taxon>
        <taxon>Clostridia</taxon>
        <taxon>Lachnospirales</taxon>
        <taxon>Lachnospiraceae</taxon>
        <taxon>Cuneatibacter</taxon>
    </lineage>
</organism>
<evidence type="ECO:0000256" key="1">
    <source>
        <dbReference type="SAM" id="Phobius"/>
    </source>
</evidence>
<keyword evidence="3" id="KW-1185">Reference proteome</keyword>
<proteinExistence type="predicted"/>